<dbReference type="InterPro" id="IPR005532">
    <property type="entry name" value="SUMF_dom"/>
</dbReference>
<dbReference type="InterPro" id="IPR000719">
    <property type="entry name" value="Prot_kinase_dom"/>
</dbReference>
<dbReference type="GO" id="GO:0120147">
    <property type="term" value="F:formylglycine-generating oxidase activity"/>
    <property type="evidence" value="ECO:0007669"/>
    <property type="project" value="TreeGrafter"/>
</dbReference>
<evidence type="ECO:0000256" key="4">
    <source>
        <dbReference type="SAM" id="Phobius"/>
    </source>
</evidence>
<dbReference type="Gene3D" id="3.90.1580.10">
    <property type="entry name" value="paralog of FGE (formylglycine-generating enzyme)"/>
    <property type="match status" value="1"/>
</dbReference>
<dbReference type="KEGG" id="luo:HHL09_25580"/>
<dbReference type="EMBL" id="CP051774">
    <property type="protein sequence ID" value="QJE99007.1"/>
    <property type="molecule type" value="Genomic_DNA"/>
</dbReference>
<organism evidence="6 7">
    <name type="scientific">Luteolibacter luteus</name>
    <dbReference type="NCBI Taxonomy" id="2728835"/>
    <lineage>
        <taxon>Bacteria</taxon>
        <taxon>Pseudomonadati</taxon>
        <taxon>Verrucomicrobiota</taxon>
        <taxon>Verrucomicrobiia</taxon>
        <taxon>Verrucomicrobiales</taxon>
        <taxon>Verrucomicrobiaceae</taxon>
        <taxon>Luteolibacter</taxon>
    </lineage>
</organism>
<protein>
    <submittedName>
        <fullName evidence="6">SUMF1/EgtB/PvdO family nonheme iron enzyme</fullName>
    </submittedName>
</protein>
<dbReference type="InterPro" id="IPR017441">
    <property type="entry name" value="Protein_kinase_ATP_BS"/>
</dbReference>
<dbReference type="GO" id="GO:0005524">
    <property type="term" value="F:ATP binding"/>
    <property type="evidence" value="ECO:0007669"/>
    <property type="project" value="UniProtKB-UniRule"/>
</dbReference>
<reference evidence="6 7" key="1">
    <citation type="submission" date="2020-04" db="EMBL/GenBank/DDBJ databases">
        <title>Luteolibacter sp. G-1-1-1 isolated from soil.</title>
        <authorList>
            <person name="Dahal R.H."/>
        </authorList>
    </citation>
    <scope>NUCLEOTIDE SEQUENCE [LARGE SCALE GENOMIC DNA]</scope>
    <source>
        <strain evidence="6 7">G-1-1-1</strain>
    </source>
</reference>
<dbReference type="Pfam" id="PF00069">
    <property type="entry name" value="Pkinase"/>
    <property type="match status" value="1"/>
</dbReference>
<dbReference type="Gene3D" id="3.30.200.20">
    <property type="entry name" value="Phosphorylase Kinase, domain 1"/>
    <property type="match status" value="1"/>
</dbReference>
<gene>
    <name evidence="6" type="ORF">HHL09_25580</name>
</gene>
<dbReference type="InterPro" id="IPR042095">
    <property type="entry name" value="SUMF_sf"/>
</dbReference>
<sequence length="891" mass="99467">MSTSSPRPDPVIPDHEVLRKVGGGAYGEVWMARGVTGALRAVKVVYREDFDDERSFEREFEGILKFEPISRDHPGMVNILHVGRSPDQVSFYYYVMELGDDVIAGRDINPIEYEARTLRSDFKRTPGQRLETDFCIDVGVRLAEALRHLHDNGLAHRDVKPANVIFVAGKAKLADIGLVAARGQRTFVGTEGFVPPEGPGSAQADVYSLGKVLYEIASGKDRMDFPELPDDLPTGPERKRWQALNQIICDICEPQLSKRRISSAGDLADALRWLQEGKRRRRRRPVGALIATLLTSAVLVFGAWESFKGSAWNALMDNFGPQGIPQKQQNPGPAKEEWGSIKILTNSPGAKVYDESGRLSPSDTPTEALNVPVGKPVTFRIEKEGFRTEYLSFVVPESAATETEIKNVELKVDAPPLPALMWQDHLGQRYRPLEKGHESDRYVGAEEWEKYRAEKQPPADVAEFVEVDEPNNVKRKIALTSKGEAQAFCYWLATKGIEGGYLTDQYDVVPLMDEGFNHPGMSERAKQQGMRPFRCWVQTIDFATIHLDTEPAGAEIFVKASDSTFNNSAGKTNGMLTIGSLKPGKTELLVVLEGYKPLTEEVTLSPGQILPLKLKLELNNSVVMDRPWENGLGMRFVPVDREFMACIWETRVKDYDAYLADPESHAVRYPPEGLIQGPEHPVVNVSREDAERFCKWLTAREIKQERISSVHVYRLPTDLEWSLLAGTIEDPDASPAKREQQIEKVFPWGIEWPPPQLPDKVGNFADSAATKMPGISSDRIIAGYDDGFEATAPVGNFAPNKLGLYDLAGNVNEWVSDDYSSISLTRYGVLRGGAWNTYLKANLYTGYRNPQPKEVRGMEFRDILSGFRIVLAKDTPKQETAPNEINDDDNG</sequence>
<dbReference type="PROSITE" id="PS00107">
    <property type="entry name" value="PROTEIN_KINASE_ATP"/>
    <property type="match status" value="1"/>
</dbReference>
<evidence type="ECO:0000256" key="2">
    <source>
        <dbReference type="ARBA" id="ARBA00022840"/>
    </source>
</evidence>
<dbReference type="InterPro" id="IPR013229">
    <property type="entry name" value="PEGA"/>
</dbReference>
<dbReference type="GO" id="GO:0004672">
    <property type="term" value="F:protein kinase activity"/>
    <property type="evidence" value="ECO:0007669"/>
    <property type="project" value="InterPro"/>
</dbReference>
<dbReference type="PANTHER" id="PTHR23150:SF19">
    <property type="entry name" value="FORMYLGLYCINE-GENERATING ENZYME"/>
    <property type="match status" value="1"/>
</dbReference>
<dbReference type="Pfam" id="PF08308">
    <property type="entry name" value="PEGA"/>
    <property type="match status" value="1"/>
</dbReference>
<feature type="binding site" evidence="3">
    <location>
        <position position="43"/>
    </location>
    <ligand>
        <name>ATP</name>
        <dbReference type="ChEBI" id="CHEBI:30616"/>
    </ligand>
</feature>
<dbReference type="PROSITE" id="PS50011">
    <property type="entry name" value="PROTEIN_KINASE_DOM"/>
    <property type="match status" value="1"/>
</dbReference>
<accession>A0A858RPP7</accession>
<keyword evidence="4" id="KW-1133">Transmembrane helix</keyword>
<keyword evidence="4" id="KW-0812">Transmembrane</keyword>
<dbReference type="InterPro" id="IPR016187">
    <property type="entry name" value="CTDL_fold"/>
</dbReference>
<proteinExistence type="predicted"/>
<evidence type="ECO:0000259" key="5">
    <source>
        <dbReference type="PROSITE" id="PS50011"/>
    </source>
</evidence>
<dbReference type="InterPro" id="IPR008271">
    <property type="entry name" value="Ser/Thr_kinase_AS"/>
</dbReference>
<feature type="transmembrane region" description="Helical" evidence="4">
    <location>
        <begin position="286"/>
        <end position="304"/>
    </location>
</feature>
<dbReference type="Proteomes" id="UP000501812">
    <property type="component" value="Chromosome"/>
</dbReference>
<evidence type="ECO:0000256" key="1">
    <source>
        <dbReference type="ARBA" id="ARBA00022741"/>
    </source>
</evidence>
<name>A0A858RPP7_9BACT</name>
<evidence type="ECO:0000256" key="3">
    <source>
        <dbReference type="PROSITE-ProRule" id="PRU10141"/>
    </source>
</evidence>
<dbReference type="InterPro" id="IPR011009">
    <property type="entry name" value="Kinase-like_dom_sf"/>
</dbReference>
<dbReference type="PANTHER" id="PTHR23150">
    <property type="entry name" value="SULFATASE MODIFYING FACTOR 1, 2"/>
    <property type="match status" value="1"/>
</dbReference>
<dbReference type="InterPro" id="IPR051043">
    <property type="entry name" value="Sulfatase_Mod_Factor_Kinase"/>
</dbReference>
<evidence type="ECO:0000313" key="6">
    <source>
        <dbReference type="EMBL" id="QJE99007.1"/>
    </source>
</evidence>
<keyword evidence="7" id="KW-1185">Reference proteome</keyword>
<keyword evidence="1 3" id="KW-0547">Nucleotide-binding</keyword>
<keyword evidence="4" id="KW-0472">Membrane</keyword>
<keyword evidence="2 3" id="KW-0067">ATP-binding</keyword>
<feature type="domain" description="Protein kinase" evidence="5">
    <location>
        <begin position="15"/>
        <end position="294"/>
    </location>
</feature>
<dbReference type="PROSITE" id="PS00108">
    <property type="entry name" value="PROTEIN_KINASE_ST"/>
    <property type="match status" value="1"/>
</dbReference>
<dbReference type="RefSeq" id="WP_169457493.1">
    <property type="nucleotide sequence ID" value="NZ_CP051774.1"/>
</dbReference>
<dbReference type="SMART" id="SM00220">
    <property type="entry name" value="S_TKc"/>
    <property type="match status" value="1"/>
</dbReference>
<dbReference type="SUPFAM" id="SSF56436">
    <property type="entry name" value="C-type lectin-like"/>
    <property type="match status" value="1"/>
</dbReference>
<dbReference type="AlphaFoldDB" id="A0A858RPP7"/>
<dbReference type="Pfam" id="PF03781">
    <property type="entry name" value="FGE-sulfatase"/>
    <property type="match status" value="1"/>
</dbReference>
<dbReference type="Gene3D" id="1.10.510.10">
    <property type="entry name" value="Transferase(Phosphotransferase) domain 1"/>
    <property type="match status" value="1"/>
</dbReference>
<evidence type="ECO:0000313" key="7">
    <source>
        <dbReference type="Proteomes" id="UP000501812"/>
    </source>
</evidence>
<dbReference type="SUPFAM" id="SSF56112">
    <property type="entry name" value="Protein kinase-like (PK-like)"/>
    <property type="match status" value="1"/>
</dbReference>